<evidence type="ECO:0000256" key="3">
    <source>
        <dbReference type="ARBA" id="ARBA00001941"/>
    </source>
</evidence>
<evidence type="ECO:0000256" key="6">
    <source>
        <dbReference type="ARBA" id="ARBA00009541"/>
    </source>
</evidence>
<evidence type="ECO:0000256" key="10">
    <source>
        <dbReference type="ARBA" id="ARBA00022833"/>
    </source>
</evidence>
<evidence type="ECO:0000313" key="16">
    <source>
        <dbReference type="EMBL" id="NCN64765.1"/>
    </source>
</evidence>
<evidence type="ECO:0000313" key="17">
    <source>
        <dbReference type="EMBL" id="NCS91443.1"/>
    </source>
</evidence>
<dbReference type="CDD" id="cd00429">
    <property type="entry name" value="RPE"/>
    <property type="match status" value="1"/>
</dbReference>
<keyword evidence="14" id="KW-0119">Carbohydrate metabolism</keyword>
<dbReference type="InterPro" id="IPR011060">
    <property type="entry name" value="RibuloseP-bd_barrel"/>
</dbReference>
<comment type="cofactor">
    <cofactor evidence="5">
        <name>Fe(2+)</name>
        <dbReference type="ChEBI" id="CHEBI:29033"/>
    </cofactor>
</comment>
<dbReference type="InterPro" id="IPR013785">
    <property type="entry name" value="Aldolase_TIM"/>
</dbReference>
<comment type="catalytic activity">
    <reaction evidence="1">
        <text>D-ribulose 5-phosphate = D-xylulose 5-phosphate</text>
        <dbReference type="Rhea" id="RHEA:13677"/>
        <dbReference type="ChEBI" id="CHEBI:57737"/>
        <dbReference type="ChEBI" id="CHEBI:58121"/>
        <dbReference type="EC" id="5.1.3.1"/>
    </reaction>
</comment>
<name>A0A8J7YYQ0_9ARCH</name>
<comment type="cofactor">
    <cofactor evidence="4">
        <name>Zn(2+)</name>
        <dbReference type="ChEBI" id="CHEBI:29105"/>
    </cofactor>
</comment>
<accession>A0A8J7YYQ0</accession>
<dbReference type="SUPFAM" id="SSF51366">
    <property type="entry name" value="Ribulose-phoshate binding barrel"/>
    <property type="match status" value="1"/>
</dbReference>
<comment type="subunit">
    <text evidence="7">Homodimer.</text>
</comment>
<dbReference type="EMBL" id="JAACVF010000040">
    <property type="protein sequence ID" value="NCN64765.1"/>
    <property type="molecule type" value="Genomic_DNA"/>
</dbReference>
<dbReference type="GO" id="GO:0005975">
    <property type="term" value="P:carbohydrate metabolic process"/>
    <property type="evidence" value="ECO:0007669"/>
    <property type="project" value="InterPro"/>
</dbReference>
<evidence type="ECO:0000256" key="2">
    <source>
        <dbReference type="ARBA" id="ARBA00001936"/>
    </source>
</evidence>
<keyword evidence="13 16" id="KW-0413">Isomerase</keyword>
<keyword evidence="12" id="KW-0464">Manganese</keyword>
<evidence type="ECO:0000256" key="12">
    <source>
        <dbReference type="ARBA" id="ARBA00023211"/>
    </source>
</evidence>
<dbReference type="NCBIfam" id="TIGR01163">
    <property type="entry name" value="rpe"/>
    <property type="match status" value="1"/>
</dbReference>
<protein>
    <recommendedName>
        <fullName evidence="8 15">Ribulose-phosphate 3-epimerase</fullName>
        <ecNumber evidence="8 15">5.1.3.1</ecNumber>
    </recommendedName>
</protein>
<proteinExistence type="inferred from homology"/>
<evidence type="ECO:0000256" key="9">
    <source>
        <dbReference type="ARBA" id="ARBA00022723"/>
    </source>
</evidence>
<dbReference type="Proteomes" id="UP000738826">
    <property type="component" value="Unassembled WGS sequence"/>
</dbReference>
<evidence type="ECO:0000256" key="11">
    <source>
        <dbReference type="ARBA" id="ARBA00023004"/>
    </source>
</evidence>
<dbReference type="Pfam" id="PF00834">
    <property type="entry name" value="Ribul_P_3_epim"/>
    <property type="match status" value="1"/>
</dbReference>
<evidence type="ECO:0000256" key="5">
    <source>
        <dbReference type="ARBA" id="ARBA00001954"/>
    </source>
</evidence>
<dbReference type="Proteomes" id="UP000768163">
    <property type="component" value="Unassembled WGS sequence"/>
</dbReference>
<organism evidence="16 18">
    <name type="scientific">Candidatus Altarchaeum hamiconexum</name>
    <dbReference type="NCBI Taxonomy" id="1803513"/>
    <lineage>
        <taxon>Archaea</taxon>
        <taxon>Candidatus Altarchaeota</taxon>
        <taxon>Candidatus Altiarchaeia</taxon>
        <taxon>Candidatus Altarchaeales</taxon>
        <taxon>Candidatus Altarchaeaceae</taxon>
        <taxon>Candidatus Altarchaeum</taxon>
    </lineage>
</organism>
<dbReference type="EC" id="5.1.3.1" evidence="8 15"/>
<dbReference type="PROSITE" id="PS01085">
    <property type="entry name" value="RIBUL_P_3_EPIMER_1"/>
    <property type="match status" value="1"/>
</dbReference>
<dbReference type="GO" id="GO:0004750">
    <property type="term" value="F:D-ribulose-phosphate 3-epimerase activity"/>
    <property type="evidence" value="ECO:0007669"/>
    <property type="project" value="UniProtKB-UniRule"/>
</dbReference>
<dbReference type="AlphaFoldDB" id="A0A8J7YYQ0"/>
<dbReference type="GO" id="GO:0046872">
    <property type="term" value="F:metal ion binding"/>
    <property type="evidence" value="ECO:0007669"/>
    <property type="project" value="UniProtKB-KW"/>
</dbReference>
<gene>
    <name evidence="16" type="primary">rpe</name>
    <name evidence="17" type="ORF">GW779_03400</name>
    <name evidence="16" type="ORF">GW910_01640</name>
</gene>
<dbReference type="InterPro" id="IPR000056">
    <property type="entry name" value="Ribul_P_3_epim-like"/>
</dbReference>
<dbReference type="NCBIfam" id="NF004076">
    <property type="entry name" value="PRK05581.1-4"/>
    <property type="match status" value="1"/>
</dbReference>
<evidence type="ECO:0000256" key="13">
    <source>
        <dbReference type="ARBA" id="ARBA00023235"/>
    </source>
</evidence>
<keyword evidence="11" id="KW-0408">Iron</keyword>
<evidence type="ECO:0000256" key="14">
    <source>
        <dbReference type="ARBA" id="ARBA00023277"/>
    </source>
</evidence>
<evidence type="ECO:0000256" key="15">
    <source>
        <dbReference type="NCBIfam" id="TIGR01163"/>
    </source>
</evidence>
<evidence type="ECO:0000256" key="4">
    <source>
        <dbReference type="ARBA" id="ARBA00001947"/>
    </source>
</evidence>
<evidence type="ECO:0000256" key="8">
    <source>
        <dbReference type="ARBA" id="ARBA00013188"/>
    </source>
</evidence>
<dbReference type="Gene3D" id="3.20.20.70">
    <property type="entry name" value="Aldolase class I"/>
    <property type="match status" value="1"/>
</dbReference>
<dbReference type="InterPro" id="IPR026019">
    <property type="entry name" value="Ribul_P_3_epim"/>
</dbReference>
<comment type="cofactor">
    <cofactor evidence="2">
        <name>Mn(2+)</name>
        <dbReference type="ChEBI" id="CHEBI:29035"/>
    </cofactor>
</comment>
<dbReference type="EMBL" id="JAACQH010000062">
    <property type="protein sequence ID" value="NCS91443.1"/>
    <property type="molecule type" value="Genomic_DNA"/>
</dbReference>
<dbReference type="FunFam" id="3.20.20.70:FF:000191">
    <property type="entry name" value="ribulose-phosphate 3-epimerase isoform X2"/>
    <property type="match status" value="1"/>
</dbReference>
<dbReference type="PANTHER" id="PTHR11749">
    <property type="entry name" value="RIBULOSE-5-PHOSPHATE-3-EPIMERASE"/>
    <property type="match status" value="1"/>
</dbReference>
<sequence length="232" mass="26193">MPKVSSSILCANFAILKDEIKRIENTDMIHIDVMDGVFVPNLTFGQKIISPVKGILMELNLKILLDVHLMIINPHNHIKSFYEAGADIITFHYEAYRNIEKCIDIIKDIKNFGIKAGIAINPETYLPEYEIVRLLREGNPDILLIMGVHPGFSGQKFIPNVFDKIKKTRKIVDRINRSNLRKNSDIKIAVDGGIKMNNAAEIVKNGADILTAGSEVFECNSCKIIEEFKKLK</sequence>
<reference evidence="16" key="1">
    <citation type="submission" date="2019-11" db="EMBL/GenBank/DDBJ databases">
        <title>Lipid analysis of CO2-rich subsurface aquifers suggests an autotrophy-based deep biosphere with lysolipids enriched in CPR bacteria.</title>
        <authorList>
            <person name="Probst A.J."/>
            <person name="Elling F.J."/>
            <person name="Castelle C.J."/>
            <person name="Zhu Q."/>
            <person name="Elvert M."/>
            <person name="Birarda G."/>
            <person name="Holman H.-Y."/>
            <person name="Lane K.R."/>
            <person name="Ladd B."/>
            <person name="Ryan M.C."/>
            <person name="Woyke T."/>
            <person name="Hinrichs K.-U."/>
            <person name="Banfield J.F."/>
        </authorList>
    </citation>
    <scope>NUCLEOTIDE SEQUENCE</scope>
    <source>
        <strain evidence="16">CG_2015-01_33_1645</strain>
        <strain evidence="17">CG_2015-04_33_537</strain>
    </source>
</reference>
<comment type="cofactor">
    <cofactor evidence="3">
        <name>Co(2+)</name>
        <dbReference type="ChEBI" id="CHEBI:48828"/>
    </cofactor>
</comment>
<evidence type="ECO:0000256" key="1">
    <source>
        <dbReference type="ARBA" id="ARBA00001782"/>
    </source>
</evidence>
<dbReference type="GO" id="GO:0006098">
    <property type="term" value="P:pentose-phosphate shunt"/>
    <property type="evidence" value="ECO:0007669"/>
    <property type="project" value="UniProtKB-UniRule"/>
</dbReference>
<evidence type="ECO:0000313" key="18">
    <source>
        <dbReference type="Proteomes" id="UP000768163"/>
    </source>
</evidence>
<keyword evidence="9" id="KW-0479">Metal-binding</keyword>
<keyword evidence="10" id="KW-0862">Zinc</keyword>
<comment type="similarity">
    <text evidence="6">Belongs to the ribulose-phosphate 3-epimerase family.</text>
</comment>
<evidence type="ECO:0000256" key="7">
    <source>
        <dbReference type="ARBA" id="ARBA00011738"/>
    </source>
</evidence>
<comment type="caution">
    <text evidence="16">The sequence shown here is derived from an EMBL/GenBank/DDBJ whole genome shotgun (WGS) entry which is preliminary data.</text>
</comment>